<keyword evidence="1" id="KW-1133">Transmembrane helix</keyword>
<name>A0A934N664_9BACT</name>
<dbReference type="EMBL" id="JAEKNQ010000015">
    <property type="protein sequence ID" value="MBJ7602150.1"/>
    <property type="molecule type" value="Genomic_DNA"/>
</dbReference>
<dbReference type="AlphaFoldDB" id="A0A934N664"/>
<evidence type="ECO:0000313" key="3">
    <source>
        <dbReference type="Proteomes" id="UP000620075"/>
    </source>
</evidence>
<protein>
    <submittedName>
        <fullName evidence="2">Uncharacterized protein</fullName>
    </submittedName>
</protein>
<reference evidence="2 3" key="1">
    <citation type="submission" date="2020-10" db="EMBL/GenBank/DDBJ databases">
        <title>Ca. Dormibacterota MAGs.</title>
        <authorList>
            <person name="Montgomery K."/>
        </authorList>
    </citation>
    <scope>NUCLEOTIDE SEQUENCE [LARGE SCALE GENOMIC DNA]</scope>
    <source>
        <strain evidence="2">SC8811_S16_3</strain>
    </source>
</reference>
<accession>A0A934N664</accession>
<dbReference type="Proteomes" id="UP000620075">
    <property type="component" value="Unassembled WGS sequence"/>
</dbReference>
<comment type="caution">
    <text evidence="2">The sequence shown here is derived from an EMBL/GenBank/DDBJ whole genome shotgun (WGS) entry which is preliminary data.</text>
</comment>
<evidence type="ECO:0000313" key="2">
    <source>
        <dbReference type="EMBL" id="MBJ7602150.1"/>
    </source>
</evidence>
<keyword evidence="1" id="KW-0472">Membrane</keyword>
<evidence type="ECO:0000256" key="1">
    <source>
        <dbReference type="SAM" id="Phobius"/>
    </source>
</evidence>
<gene>
    <name evidence="2" type="ORF">JF888_02985</name>
</gene>
<feature type="transmembrane region" description="Helical" evidence="1">
    <location>
        <begin position="34"/>
        <end position="54"/>
    </location>
</feature>
<proteinExistence type="predicted"/>
<sequence>MNPGQNLPVGEVGGRHRLRRETAAWRRRLRGVRWHLVMAFVGLVAAGAGSLWALSEPQVDVSLSSSGYDVAGNHFSPTGPGVYQAGGASVVISVQGGRTKAAASALLNGRHMTGVCSVSGDAAEETCRFSLDSLNLTSEDRATGNGWSRVYNDGRRIGIRTTGAAPLPVPFALGR</sequence>
<organism evidence="2 3">
    <name type="scientific">Candidatus Dormiibacter inghamiae</name>
    <dbReference type="NCBI Taxonomy" id="3127013"/>
    <lineage>
        <taxon>Bacteria</taxon>
        <taxon>Bacillati</taxon>
        <taxon>Candidatus Dormiibacterota</taxon>
        <taxon>Candidatus Dormibacteria</taxon>
        <taxon>Candidatus Dormibacterales</taxon>
        <taxon>Candidatus Dormibacteraceae</taxon>
        <taxon>Candidatus Dormiibacter</taxon>
    </lineage>
</organism>
<keyword evidence="1" id="KW-0812">Transmembrane</keyword>
<dbReference type="RefSeq" id="WP_338176549.1">
    <property type="nucleotide sequence ID" value="NZ_JAEKNQ010000015.1"/>
</dbReference>